<evidence type="ECO:0000256" key="5">
    <source>
        <dbReference type="SAM" id="Phobius"/>
    </source>
</evidence>
<dbReference type="InterPro" id="IPR038352">
    <property type="entry name" value="Imelysin_sf"/>
</dbReference>
<accession>A0A212RBR1</accession>
<evidence type="ECO:0000256" key="4">
    <source>
        <dbReference type="SAM" id="Coils"/>
    </source>
</evidence>
<dbReference type="PANTHER" id="PTHR39192">
    <property type="entry name" value="IRON UPTAKE SYSTEM COMPONENT EFEO"/>
    <property type="match status" value="1"/>
</dbReference>
<dbReference type="InterPro" id="IPR018976">
    <property type="entry name" value="Imelysin-like"/>
</dbReference>
<comment type="similarity">
    <text evidence="2">Belongs to the EfeM/EfeO family.</text>
</comment>
<dbReference type="RefSeq" id="WP_088561607.1">
    <property type="nucleotide sequence ID" value="NZ_FYEH01000007.1"/>
</dbReference>
<dbReference type="GO" id="GO:0042597">
    <property type="term" value="C:periplasmic space"/>
    <property type="evidence" value="ECO:0007669"/>
    <property type="project" value="UniProtKB-SubCell"/>
</dbReference>
<evidence type="ECO:0000256" key="3">
    <source>
        <dbReference type="ARBA" id="ARBA00022729"/>
    </source>
</evidence>
<evidence type="ECO:0000259" key="6">
    <source>
        <dbReference type="Pfam" id="PF09375"/>
    </source>
</evidence>
<evidence type="ECO:0000259" key="7">
    <source>
        <dbReference type="Pfam" id="PF13473"/>
    </source>
</evidence>
<feature type="domain" description="EfeO-type cupredoxin-like" evidence="7">
    <location>
        <begin position="33"/>
        <end position="127"/>
    </location>
</feature>
<dbReference type="CDD" id="cd14656">
    <property type="entry name" value="Imelysin-like_EfeO"/>
    <property type="match status" value="1"/>
</dbReference>
<proteinExistence type="inferred from homology"/>
<dbReference type="NCBIfam" id="NF007697">
    <property type="entry name" value="PRK10378.1"/>
    <property type="match status" value="1"/>
</dbReference>
<dbReference type="AlphaFoldDB" id="A0A212RBR1"/>
<dbReference type="PANTHER" id="PTHR39192:SF1">
    <property type="entry name" value="IRON UPTAKE SYSTEM COMPONENT EFEO"/>
    <property type="match status" value="1"/>
</dbReference>
<evidence type="ECO:0000313" key="8">
    <source>
        <dbReference type="EMBL" id="SNB69657.1"/>
    </source>
</evidence>
<dbReference type="InterPro" id="IPR028096">
    <property type="entry name" value="EfeO_Cupredoxin"/>
</dbReference>
<dbReference type="InterPro" id="IPR050894">
    <property type="entry name" value="EfeM/EfeO_iron_uptake"/>
</dbReference>
<reference evidence="8 9" key="1">
    <citation type="submission" date="2017-06" db="EMBL/GenBank/DDBJ databases">
        <authorList>
            <person name="Kim H.J."/>
            <person name="Triplett B.A."/>
        </authorList>
    </citation>
    <scope>NUCLEOTIDE SEQUENCE [LARGE SCALE GENOMIC DNA]</scope>
    <source>
        <strain evidence="8 9">B29T1</strain>
    </source>
</reference>
<dbReference type="Pfam" id="PF09375">
    <property type="entry name" value="Peptidase_M75"/>
    <property type="match status" value="1"/>
</dbReference>
<feature type="transmembrane region" description="Helical" evidence="5">
    <location>
        <begin position="7"/>
        <end position="29"/>
    </location>
</feature>
<keyword evidence="9" id="KW-1185">Reference proteome</keyword>
<keyword evidence="5" id="KW-0812">Transmembrane</keyword>
<keyword evidence="5" id="KW-1133">Transmembrane helix</keyword>
<dbReference type="Proteomes" id="UP000197065">
    <property type="component" value="Unassembled WGS sequence"/>
</dbReference>
<comment type="subcellular location">
    <subcellularLocation>
        <location evidence="1">Periplasm</location>
    </subcellularLocation>
</comment>
<name>A0A212RBR1_9PROT</name>
<gene>
    <name evidence="8" type="ORF">SAMN07250955_10730</name>
</gene>
<evidence type="ECO:0000256" key="1">
    <source>
        <dbReference type="ARBA" id="ARBA00004418"/>
    </source>
</evidence>
<dbReference type="EMBL" id="FYEH01000007">
    <property type="protein sequence ID" value="SNB69657.1"/>
    <property type="molecule type" value="Genomic_DNA"/>
</dbReference>
<dbReference type="InterPro" id="IPR053377">
    <property type="entry name" value="Iron_uptake_EfeM/EfeO"/>
</dbReference>
<evidence type="ECO:0000313" key="9">
    <source>
        <dbReference type="Proteomes" id="UP000197065"/>
    </source>
</evidence>
<feature type="coiled-coil region" evidence="4">
    <location>
        <begin position="243"/>
        <end position="270"/>
    </location>
</feature>
<dbReference type="NCBIfam" id="NF041757">
    <property type="entry name" value="EfeO"/>
    <property type="match status" value="1"/>
</dbReference>
<keyword evidence="4" id="KW-0175">Coiled coil</keyword>
<evidence type="ECO:0000256" key="2">
    <source>
        <dbReference type="ARBA" id="ARBA00005989"/>
    </source>
</evidence>
<feature type="domain" description="Imelysin-like" evidence="6">
    <location>
        <begin position="151"/>
        <end position="374"/>
    </location>
</feature>
<dbReference type="InterPro" id="IPR034981">
    <property type="entry name" value="Imelysin-like_EfeO/Algp7"/>
</dbReference>
<protein>
    <submittedName>
        <fullName evidence="8">Iron uptake system component EfeO</fullName>
    </submittedName>
</protein>
<keyword evidence="3" id="KW-0732">Signal</keyword>
<keyword evidence="5" id="KW-0472">Membrane</keyword>
<sequence length="386" mass="41061">MTRPSNRFLGVGIVVLLLLVTFVGLYGVARYKRAQQSTAGDGAIAVVIDAKGCQSPDFKVQAGRNVFEIENRSDRAVEWEILNGVMVVAERENIAPGFKQRLTVRLEPGHYEITCGLLSNPRGTLVASETDASRAAATKGPDLRDLLGPTAEYQVGLGMAAADLLEATTNLAQAVAAGDLEAARNLYAPARLAYARLEPSADLFGDLANKIDVQADYFAQREADPAFIGFHRLEYGLFKTGSLDGLAAVAQQLQADVQSLNDRILDLAVTPASMVNGPASLLDKILGGRLDGTGERYSGLYLVDLQGNLMGIRRAVELLAPALKSAKDLPPLLLADIDAARALIPTDGDGPTSATKLDEKARADLKTSLTKLTADFGRLRGALGMD</sequence>
<organism evidence="8 9">
    <name type="scientific">Arboricoccus pini</name>
    <dbReference type="NCBI Taxonomy" id="1963835"/>
    <lineage>
        <taxon>Bacteria</taxon>
        <taxon>Pseudomonadati</taxon>
        <taxon>Pseudomonadota</taxon>
        <taxon>Alphaproteobacteria</taxon>
        <taxon>Geminicoccales</taxon>
        <taxon>Geminicoccaceae</taxon>
        <taxon>Arboricoccus</taxon>
    </lineage>
</organism>
<dbReference type="Pfam" id="PF13473">
    <property type="entry name" value="Cupredoxin_1"/>
    <property type="match status" value="1"/>
</dbReference>
<dbReference type="Gene3D" id="1.20.1420.20">
    <property type="entry name" value="M75 peptidase, HXXE motif"/>
    <property type="match status" value="1"/>
</dbReference>
<dbReference type="OrthoDB" id="7348379at2"/>